<keyword evidence="1" id="KW-0732">Signal</keyword>
<keyword evidence="3" id="KW-1185">Reference proteome</keyword>
<dbReference type="Proteomes" id="UP000621455">
    <property type="component" value="Unassembled WGS sequence"/>
</dbReference>
<gene>
    <name evidence="2" type="ORF">F2P44_12100</name>
</gene>
<dbReference type="EMBL" id="WHJG01000010">
    <property type="protein sequence ID" value="NHZ80012.1"/>
    <property type="molecule type" value="Genomic_DNA"/>
</dbReference>
<evidence type="ECO:0000313" key="2">
    <source>
        <dbReference type="EMBL" id="NHZ80012.1"/>
    </source>
</evidence>
<organism evidence="2 3">
    <name type="scientific">Massilia frigida</name>
    <dbReference type="NCBI Taxonomy" id="2609281"/>
    <lineage>
        <taxon>Bacteria</taxon>
        <taxon>Pseudomonadati</taxon>
        <taxon>Pseudomonadota</taxon>
        <taxon>Betaproteobacteria</taxon>
        <taxon>Burkholderiales</taxon>
        <taxon>Oxalobacteraceae</taxon>
        <taxon>Telluria group</taxon>
        <taxon>Massilia</taxon>
    </lineage>
</organism>
<name>A0ABX0N3V8_9BURK</name>
<sequence>MKPILHKRIGAPLFFMMFGLAAMSTAQAGERRCTFYEDPSADGNVFEPPRWPGSLTPGMYAQPGIVRAGRDDFYQFIAWRALAGMPLDAAAQERLRPFDPCWLTETSEHHGHNPHNDAALKHALEGWQTERLRGGGPKQAALAIAGKDSSVLNCPADAFRNATRTLGIRLTNYGADATLRDWVVGQDAVFANCAAPGAMPADAPAGAPDWLRMDRAYQQAAAHFYRGAYPEAAARFDAIAQDAASPWRAIAPYLAARADVRAASAADDGKADAALMASALKRLEPLADASTDTPLRTDARRLRQLILLRTAPAQVLARLDTELGSAAPSANIGQDVRDYSYAWRATAPAERGQLGYGAWLAVMRSARAANASPAEALRQWEATQQLPWLVAALTRATPQAPPPEALLTAAQALAPASPAYLTARYHLARLAASDAEAVAIVDAALALRPALGADDANAFKRIGLARARNLDDVGRFIVRSGVLPVRGEAPAAAMDVAAFLNTGLPLDMLATLAQQKNLPPKLRAELETVAWTRALPLARPDVATRLAPAIKARFAGSAPLVDQMLAEPNPALRRGISAMLLARYPGMVANVSPFIGYEADPTKFAHPIMRASNNLERSRENWWQVFAGGKPTYGKSVPAPAVPTFLAADAAATLRAERATLAALPSGTDYLAGLVMEHATREPRDARLPQALSMLIRAHGGDARGQYTAPMFKHLHKYFTRNEWAKRTPTHR</sequence>
<evidence type="ECO:0000256" key="1">
    <source>
        <dbReference type="SAM" id="SignalP"/>
    </source>
</evidence>
<reference evidence="2 3" key="1">
    <citation type="submission" date="2019-10" db="EMBL/GenBank/DDBJ databases">
        <title>Taxonomy of Antarctic Massilia spp.: description of Massilia rubra sp. nov., Massilia aquatica sp. nov., Massilia mucilaginosa sp. nov., Massilia frigida sp. nov. isolated from streams, lakes and regoliths.</title>
        <authorList>
            <person name="Holochova P."/>
            <person name="Sedlacek I."/>
            <person name="Kralova S."/>
            <person name="Maslanova I."/>
            <person name="Busse H.-J."/>
            <person name="Stankova E."/>
            <person name="Vrbovska V."/>
            <person name="Kovarovic V."/>
            <person name="Bartak M."/>
            <person name="Svec P."/>
            <person name="Pantucek R."/>
        </authorList>
    </citation>
    <scope>NUCLEOTIDE SEQUENCE [LARGE SCALE GENOMIC DNA]</scope>
    <source>
        <strain evidence="2 3">CCM 8695</strain>
    </source>
</reference>
<evidence type="ECO:0000313" key="3">
    <source>
        <dbReference type="Proteomes" id="UP000621455"/>
    </source>
</evidence>
<feature type="signal peptide" evidence="1">
    <location>
        <begin position="1"/>
        <end position="28"/>
    </location>
</feature>
<feature type="chain" id="PRO_5045066988" description="Lytic murein transglycosylase" evidence="1">
    <location>
        <begin position="29"/>
        <end position="732"/>
    </location>
</feature>
<evidence type="ECO:0008006" key="4">
    <source>
        <dbReference type="Google" id="ProtNLM"/>
    </source>
</evidence>
<proteinExistence type="predicted"/>
<protein>
    <recommendedName>
        <fullName evidence="4">Lytic murein transglycosylase</fullName>
    </recommendedName>
</protein>
<accession>A0ABX0N3V8</accession>
<comment type="caution">
    <text evidence="2">The sequence shown here is derived from an EMBL/GenBank/DDBJ whole genome shotgun (WGS) entry which is preliminary data.</text>
</comment>